<evidence type="ECO:0000256" key="1">
    <source>
        <dbReference type="SAM" id="MobiDB-lite"/>
    </source>
</evidence>
<feature type="region of interest" description="Disordered" evidence="1">
    <location>
        <begin position="1"/>
        <end position="215"/>
    </location>
</feature>
<feature type="compositionally biased region" description="Basic and acidic residues" evidence="1">
    <location>
        <begin position="109"/>
        <end position="132"/>
    </location>
</feature>
<name>A0A6J7DTE4_9ZZZZ</name>
<protein>
    <submittedName>
        <fullName evidence="2">Unannotated protein</fullName>
    </submittedName>
</protein>
<sequence>MHPALEQGVPGKHGNRDVDPRRREPTLLSHGVGGDADQGKREPGELEVVGVEDRDDADCAEVVDHGQGQEEGTEGDRQPPADDGKDGQGKGDIGRHRDAPAGRQPPGHRGVEHQEDERRNDHAAERGRDRHGGARGPGKRPDHELVLEFEADHEEEHGEQPVGGPGSQREMKSEVGRPHRVGNEVCVARGPRGVGPDQRDGCSDEQQPAADGLLS</sequence>
<reference evidence="2" key="1">
    <citation type="submission" date="2020-05" db="EMBL/GenBank/DDBJ databases">
        <authorList>
            <person name="Chiriac C."/>
            <person name="Salcher M."/>
            <person name="Ghai R."/>
            <person name="Kavagutti S V."/>
        </authorList>
    </citation>
    <scope>NUCLEOTIDE SEQUENCE</scope>
</reference>
<organism evidence="2">
    <name type="scientific">freshwater metagenome</name>
    <dbReference type="NCBI Taxonomy" id="449393"/>
    <lineage>
        <taxon>unclassified sequences</taxon>
        <taxon>metagenomes</taxon>
        <taxon>ecological metagenomes</taxon>
    </lineage>
</organism>
<proteinExistence type="predicted"/>
<feature type="compositionally biased region" description="Basic and acidic residues" evidence="1">
    <location>
        <begin position="62"/>
        <end position="100"/>
    </location>
</feature>
<accession>A0A6J7DTE4</accession>
<gene>
    <name evidence="2" type="ORF">UFOPK3402_00847</name>
</gene>
<evidence type="ECO:0000313" key="2">
    <source>
        <dbReference type="EMBL" id="CAB4873916.1"/>
    </source>
</evidence>
<feature type="compositionally biased region" description="Basic and acidic residues" evidence="1">
    <location>
        <begin position="14"/>
        <end position="25"/>
    </location>
</feature>
<dbReference type="AlphaFoldDB" id="A0A6J7DTE4"/>
<dbReference type="EMBL" id="CAFBLS010000089">
    <property type="protein sequence ID" value="CAB4873916.1"/>
    <property type="molecule type" value="Genomic_DNA"/>
</dbReference>